<evidence type="ECO:0000313" key="6">
    <source>
        <dbReference type="EMBL" id="VVM08537.1"/>
    </source>
</evidence>
<name>A0A5E6MKC3_9BACT</name>
<dbReference type="GO" id="GO:0046872">
    <property type="term" value="F:metal ion binding"/>
    <property type="evidence" value="ECO:0007669"/>
    <property type="project" value="UniProtKB-KW"/>
</dbReference>
<reference evidence="6" key="1">
    <citation type="submission" date="2019-09" db="EMBL/GenBank/DDBJ databases">
        <authorList>
            <person name="Cremers G."/>
        </authorList>
    </citation>
    <scope>NUCLEOTIDE SEQUENCE [LARGE SCALE GENOMIC DNA]</scope>
    <source>
        <strain evidence="6">3B</strain>
    </source>
</reference>
<proteinExistence type="predicted"/>
<dbReference type="Proteomes" id="UP000381693">
    <property type="component" value="Unassembled WGS sequence"/>
</dbReference>
<evidence type="ECO:0000256" key="4">
    <source>
        <dbReference type="ARBA" id="ARBA00022833"/>
    </source>
</evidence>
<keyword evidence="2" id="KW-0479">Metal-binding</keyword>
<dbReference type="SMART" id="SM00849">
    <property type="entry name" value="Lactamase_B"/>
    <property type="match status" value="1"/>
</dbReference>
<keyword evidence="3 6" id="KW-0378">Hydrolase</keyword>
<gene>
    <name evidence="6" type="primary">gloB/HAGH</name>
    <name evidence="6" type="ORF">MAMC_02252</name>
</gene>
<keyword evidence="7" id="KW-1185">Reference proteome</keyword>
<feature type="non-terminal residue" evidence="6">
    <location>
        <position position="152"/>
    </location>
</feature>
<keyword evidence="4" id="KW-0862">Zinc</keyword>
<dbReference type="CDD" id="cd06262">
    <property type="entry name" value="metallo-hydrolase-like_MBL-fold"/>
    <property type="match status" value="1"/>
</dbReference>
<feature type="domain" description="Metallo-beta-lactamase" evidence="5">
    <location>
        <begin position="14"/>
        <end position="151"/>
    </location>
</feature>
<dbReference type="AlphaFoldDB" id="A0A5E6MKC3"/>
<evidence type="ECO:0000256" key="3">
    <source>
        <dbReference type="ARBA" id="ARBA00022801"/>
    </source>
</evidence>
<evidence type="ECO:0000256" key="2">
    <source>
        <dbReference type="ARBA" id="ARBA00022723"/>
    </source>
</evidence>
<dbReference type="InterPro" id="IPR051453">
    <property type="entry name" value="MBL_Glyoxalase_II"/>
</dbReference>
<dbReference type="OrthoDB" id="9802248at2"/>
<evidence type="ECO:0000313" key="7">
    <source>
        <dbReference type="Proteomes" id="UP000381693"/>
    </source>
</evidence>
<comment type="caution">
    <text evidence="6">The sequence shown here is derived from an EMBL/GenBank/DDBJ whole genome shotgun (WGS) entry which is preliminary data.</text>
</comment>
<dbReference type="InterPro" id="IPR001279">
    <property type="entry name" value="Metallo-B-lactamas"/>
</dbReference>
<dbReference type="GO" id="GO:0004416">
    <property type="term" value="F:hydroxyacylglutathione hydrolase activity"/>
    <property type="evidence" value="ECO:0007669"/>
    <property type="project" value="UniProtKB-EC"/>
</dbReference>
<protein>
    <submittedName>
        <fullName evidence="6">Partial hydroxyacylglutathione hydrolase</fullName>
        <ecNumber evidence="6">3.1.2.6</ecNumber>
    </submittedName>
</protein>
<dbReference type="EMBL" id="CABFUZ020000261">
    <property type="protein sequence ID" value="VVM08537.1"/>
    <property type="molecule type" value="Genomic_DNA"/>
</dbReference>
<dbReference type="PANTHER" id="PTHR46233:SF3">
    <property type="entry name" value="HYDROXYACYLGLUTATHIONE HYDROLASE GLOC"/>
    <property type="match status" value="1"/>
</dbReference>
<accession>A0A5E6MKC3</accession>
<evidence type="ECO:0000256" key="1">
    <source>
        <dbReference type="ARBA" id="ARBA00001947"/>
    </source>
</evidence>
<comment type="cofactor">
    <cofactor evidence="1">
        <name>Zn(2+)</name>
        <dbReference type="ChEBI" id="CHEBI:29105"/>
    </cofactor>
</comment>
<dbReference type="Pfam" id="PF00753">
    <property type="entry name" value="Lactamase_B"/>
    <property type="match status" value="1"/>
</dbReference>
<evidence type="ECO:0000259" key="5">
    <source>
        <dbReference type="SMART" id="SM00849"/>
    </source>
</evidence>
<organism evidence="6 7">
    <name type="scientific">Methylacidimicrobium cyclopophantes</name>
    <dbReference type="NCBI Taxonomy" id="1041766"/>
    <lineage>
        <taxon>Bacteria</taxon>
        <taxon>Pseudomonadati</taxon>
        <taxon>Verrucomicrobiota</taxon>
        <taxon>Methylacidimicrobium</taxon>
    </lineage>
</organism>
<dbReference type="PANTHER" id="PTHR46233">
    <property type="entry name" value="HYDROXYACYLGLUTATHIONE HYDROLASE GLOC"/>
    <property type="match status" value="1"/>
</dbReference>
<dbReference type="Gene3D" id="3.60.15.10">
    <property type="entry name" value="Ribonuclease Z/Hydroxyacylglutathione hydrolase-like"/>
    <property type="match status" value="1"/>
</dbReference>
<dbReference type="InterPro" id="IPR036866">
    <property type="entry name" value="RibonucZ/Hydroxyglut_hydro"/>
</dbReference>
<dbReference type="SUPFAM" id="SSF56281">
    <property type="entry name" value="Metallo-hydrolase/oxidoreductase"/>
    <property type="match status" value="1"/>
</dbReference>
<sequence length="152" mass="16640">MSHKPQIFAGGPLRTNAYLFPGEDGWVCVDAPQGILTFLREKKMRVETLLLTHGHFDHIWDAAALVAEHGATAYAHPADIPLLRHPIGSQAYGIPGRCAPLTQVTPLPIPPHGSIRWSCSGHEFVLFHIPGHSPGSVAYDRKSSYAVFCLKK</sequence>
<dbReference type="EC" id="3.1.2.6" evidence="6"/>